<dbReference type="CDD" id="cd00333">
    <property type="entry name" value="MIP"/>
    <property type="match status" value="1"/>
</dbReference>
<keyword evidence="5 10" id="KW-1133">Transmembrane helix</keyword>
<feature type="transmembrane region" description="Helical" evidence="10">
    <location>
        <begin position="198"/>
        <end position="217"/>
    </location>
</feature>
<feature type="transmembrane region" description="Helical" evidence="10">
    <location>
        <begin position="79"/>
        <end position="99"/>
    </location>
</feature>
<dbReference type="PANTHER" id="PTHR45724">
    <property type="entry name" value="AQUAPORIN NIP2-1"/>
    <property type="match status" value="1"/>
</dbReference>
<accession>A0A8J5YP70</accession>
<dbReference type="Pfam" id="PF00230">
    <property type="entry name" value="MIP"/>
    <property type="match status" value="1"/>
</dbReference>
<proteinExistence type="inferred from homology"/>
<evidence type="ECO:0000256" key="3">
    <source>
        <dbReference type="ARBA" id="ARBA00022692"/>
    </source>
</evidence>
<dbReference type="AlphaFoldDB" id="A0A8J5YP70"/>
<protein>
    <submittedName>
        <fullName evidence="11">Uncharacterized protein</fullName>
    </submittedName>
</protein>
<comment type="similarity">
    <text evidence="7">Belongs to the MIP/aquaporin (TC 1.A.8) family. NIP (TC 1.A.8.12) subfamily.</text>
</comment>
<feature type="transmembrane region" description="Helical" evidence="10">
    <location>
        <begin position="168"/>
        <end position="186"/>
    </location>
</feature>
<organism evidence="11 12">
    <name type="scientific">Gossypium anomalum</name>
    <dbReference type="NCBI Taxonomy" id="47600"/>
    <lineage>
        <taxon>Eukaryota</taxon>
        <taxon>Viridiplantae</taxon>
        <taxon>Streptophyta</taxon>
        <taxon>Embryophyta</taxon>
        <taxon>Tracheophyta</taxon>
        <taxon>Spermatophyta</taxon>
        <taxon>Magnoliopsida</taxon>
        <taxon>eudicotyledons</taxon>
        <taxon>Gunneridae</taxon>
        <taxon>Pentapetalae</taxon>
        <taxon>rosids</taxon>
        <taxon>malvids</taxon>
        <taxon>Malvales</taxon>
        <taxon>Malvaceae</taxon>
        <taxon>Malvoideae</taxon>
        <taxon>Gossypium</taxon>
    </lineage>
</organism>
<dbReference type="Proteomes" id="UP000701853">
    <property type="component" value="Chromosome 10"/>
</dbReference>
<evidence type="ECO:0000256" key="8">
    <source>
        <dbReference type="RuleBase" id="RU000477"/>
    </source>
</evidence>
<keyword evidence="3 8" id="KW-0812">Transmembrane</keyword>
<evidence type="ECO:0000256" key="7">
    <source>
        <dbReference type="ARBA" id="ARBA00060753"/>
    </source>
</evidence>
<evidence type="ECO:0000256" key="2">
    <source>
        <dbReference type="ARBA" id="ARBA00022448"/>
    </source>
</evidence>
<dbReference type="FunFam" id="1.20.1080.10:FF:000029">
    <property type="entry name" value="Aquaporin NIP1-1"/>
    <property type="match status" value="1"/>
</dbReference>
<comment type="caution">
    <text evidence="11">The sequence shown here is derived from an EMBL/GenBank/DDBJ whole genome shotgun (WGS) entry which is preliminary data.</text>
</comment>
<gene>
    <name evidence="11" type="ORF">CXB51_026999</name>
</gene>
<keyword evidence="2 8" id="KW-0813">Transport</keyword>
<dbReference type="Gene3D" id="1.20.1080.10">
    <property type="entry name" value="Glycerol uptake facilitator protein"/>
    <property type="match status" value="1"/>
</dbReference>
<feature type="compositionally biased region" description="Pro residues" evidence="9">
    <location>
        <begin position="23"/>
        <end position="32"/>
    </location>
</feature>
<dbReference type="InterPro" id="IPR022357">
    <property type="entry name" value="MIP_CS"/>
</dbReference>
<feature type="transmembrane region" description="Helical" evidence="10">
    <location>
        <begin position="51"/>
        <end position="73"/>
    </location>
</feature>
<evidence type="ECO:0000313" key="12">
    <source>
        <dbReference type="Proteomes" id="UP000701853"/>
    </source>
</evidence>
<evidence type="ECO:0000256" key="6">
    <source>
        <dbReference type="ARBA" id="ARBA00023136"/>
    </source>
</evidence>
<feature type="region of interest" description="Disordered" evidence="9">
    <location>
        <begin position="15"/>
        <end position="38"/>
    </location>
</feature>
<dbReference type="InterPro" id="IPR034294">
    <property type="entry name" value="Aquaporin_transptr"/>
</dbReference>
<name>A0A8J5YP70_9ROSI</name>
<evidence type="ECO:0000256" key="4">
    <source>
        <dbReference type="ARBA" id="ARBA00022737"/>
    </source>
</evidence>
<keyword evidence="12" id="KW-1185">Reference proteome</keyword>
<sequence length="282" mass="29815">MAEISGCNGNHEVVLNVNGETSHPPPPPPPSSAPKRKDSDLGFSVPFIQKLMAEVLGTYFLIFAGCAAVVVNVNNEKVVSLPGISIVWGLAVMVLVYSLGHISGAHFNPAVTIAFATCKRFPLKQVPAYVLAQVIGSTLAAGTLRLLFSGPHDVFAGTSPQGSDLQAFGIEFIITFYLMFIISGVATDNRAIGELAGLAIGATVLINVMFAGPITGASMNPARSLGPAIVSNHYKGMWIYLMSPTLGAVSGAWIYNMVRYTDKPLREITKSASFLKSSRNSG</sequence>
<dbReference type="PRINTS" id="PR00783">
    <property type="entry name" value="MINTRINSICP"/>
</dbReference>
<feature type="transmembrane region" description="Helical" evidence="10">
    <location>
        <begin position="237"/>
        <end position="258"/>
    </location>
</feature>
<reference evidence="11 12" key="1">
    <citation type="journal article" date="2021" name="bioRxiv">
        <title>The Gossypium anomalum genome as a resource for cotton improvement and evolutionary analysis of hybrid incompatibility.</title>
        <authorList>
            <person name="Grover C.E."/>
            <person name="Yuan D."/>
            <person name="Arick M.A."/>
            <person name="Miller E.R."/>
            <person name="Hu G."/>
            <person name="Peterson D.G."/>
            <person name="Wendel J.F."/>
            <person name="Udall J.A."/>
        </authorList>
    </citation>
    <scope>NUCLEOTIDE SEQUENCE [LARGE SCALE GENOMIC DNA]</scope>
    <source>
        <strain evidence="11">JFW-Udall</strain>
        <tissue evidence="11">Leaf</tissue>
    </source>
</reference>
<evidence type="ECO:0000256" key="10">
    <source>
        <dbReference type="SAM" id="Phobius"/>
    </source>
</evidence>
<feature type="transmembrane region" description="Helical" evidence="10">
    <location>
        <begin position="128"/>
        <end position="148"/>
    </location>
</feature>
<evidence type="ECO:0000256" key="9">
    <source>
        <dbReference type="SAM" id="MobiDB-lite"/>
    </source>
</evidence>
<dbReference type="SUPFAM" id="SSF81338">
    <property type="entry name" value="Aquaporin-like"/>
    <property type="match status" value="1"/>
</dbReference>
<keyword evidence="6 10" id="KW-0472">Membrane</keyword>
<dbReference type="InterPro" id="IPR023271">
    <property type="entry name" value="Aquaporin-like"/>
</dbReference>
<dbReference type="PROSITE" id="PS00221">
    <property type="entry name" value="MIP"/>
    <property type="match status" value="1"/>
</dbReference>
<dbReference type="PANTHER" id="PTHR45724:SF13">
    <property type="entry name" value="AQUAPORIN NIP1-1-RELATED"/>
    <property type="match status" value="1"/>
</dbReference>
<dbReference type="EMBL" id="JAHUZN010000010">
    <property type="protein sequence ID" value="KAG8482236.1"/>
    <property type="molecule type" value="Genomic_DNA"/>
</dbReference>
<dbReference type="OrthoDB" id="3222at2759"/>
<dbReference type="GO" id="GO:0015267">
    <property type="term" value="F:channel activity"/>
    <property type="evidence" value="ECO:0007669"/>
    <property type="project" value="InterPro"/>
</dbReference>
<dbReference type="InterPro" id="IPR000425">
    <property type="entry name" value="MIP"/>
</dbReference>
<dbReference type="NCBIfam" id="TIGR00861">
    <property type="entry name" value="MIP"/>
    <property type="match status" value="1"/>
</dbReference>
<comment type="subcellular location">
    <subcellularLocation>
        <location evidence="1">Membrane</location>
        <topology evidence="1">Multi-pass membrane protein</topology>
    </subcellularLocation>
</comment>
<evidence type="ECO:0000256" key="5">
    <source>
        <dbReference type="ARBA" id="ARBA00022989"/>
    </source>
</evidence>
<evidence type="ECO:0000313" key="11">
    <source>
        <dbReference type="EMBL" id="KAG8482236.1"/>
    </source>
</evidence>
<evidence type="ECO:0000256" key="1">
    <source>
        <dbReference type="ARBA" id="ARBA00004141"/>
    </source>
</evidence>
<keyword evidence="4" id="KW-0677">Repeat</keyword>
<dbReference type="GO" id="GO:0016020">
    <property type="term" value="C:membrane"/>
    <property type="evidence" value="ECO:0007669"/>
    <property type="project" value="UniProtKB-SubCell"/>
</dbReference>